<dbReference type="Gene3D" id="2.120.10.60">
    <property type="entry name" value="Tricorn protease N-terminal domain"/>
    <property type="match status" value="1"/>
</dbReference>
<feature type="site" description="Transition state stabilizer; via amide nitrogen" evidence="9">
    <location>
        <position position="989"/>
    </location>
</feature>
<keyword evidence="4 7" id="KW-0645">Protease</keyword>
<dbReference type="Pfam" id="PF26549">
    <property type="entry name" value="Tricorn_N"/>
    <property type="match status" value="1"/>
</dbReference>
<name>A0A3E1KBE5_9GAMM</name>
<dbReference type="GO" id="GO:0006508">
    <property type="term" value="P:proteolysis"/>
    <property type="evidence" value="ECO:0007669"/>
    <property type="project" value="UniProtKB-UniRule"/>
</dbReference>
<evidence type="ECO:0000259" key="11">
    <source>
        <dbReference type="SMART" id="SM00245"/>
    </source>
</evidence>
<feature type="compositionally biased region" description="Gly residues" evidence="10">
    <location>
        <begin position="565"/>
        <end position="577"/>
    </location>
</feature>
<evidence type="ECO:0000256" key="8">
    <source>
        <dbReference type="PIRSR" id="PIRSR036421-1"/>
    </source>
</evidence>
<dbReference type="CDD" id="cd07562">
    <property type="entry name" value="Peptidase_S41_TRI"/>
    <property type="match status" value="1"/>
</dbReference>
<comment type="similarity">
    <text evidence="2 7">Belongs to the peptidase S41B family.</text>
</comment>
<gene>
    <name evidence="12" type="ORF">DZC52_02800</name>
</gene>
<evidence type="ECO:0000256" key="5">
    <source>
        <dbReference type="ARBA" id="ARBA00022801"/>
    </source>
</evidence>
<evidence type="ECO:0000313" key="12">
    <source>
        <dbReference type="EMBL" id="RFF31938.1"/>
    </source>
</evidence>
<dbReference type="PIRSF" id="PIRSF036421">
    <property type="entry name" value="Tricorn_protease"/>
    <property type="match status" value="1"/>
</dbReference>
<dbReference type="SUPFAM" id="SSF69304">
    <property type="entry name" value="Tricorn protease N-terminal domain"/>
    <property type="match status" value="2"/>
</dbReference>
<feature type="compositionally biased region" description="Basic and acidic residues" evidence="10">
    <location>
        <begin position="578"/>
        <end position="587"/>
    </location>
</feature>
<dbReference type="PANTHER" id="PTHR43253">
    <property type="entry name" value="TRICORN PROTEASE HOMOLOG 2-RELATED"/>
    <property type="match status" value="1"/>
</dbReference>
<comment type="caution">
    <text evidence="12">The sequence shown here is derived from an EMBL/GenBank/DDBJ whole genome shotgun (WGS) entry which is preliminary data.</text>
</comment>
<evidence type="ECO:0000256" key="9">
    <source>
        <dbReference type="PIRSR" id="PIRSR036421-3"/>
    </source>
</evidence>
<dbReference type="InterPro" id="IPR029045">
    <property type="entry name" value="ClpP/crotonase-like_dom_sf"/>
</dbReference>
<comment type="function">
    <text evidence="7">Degrades oligopeptides.</text>
</comment>
<reference evidence="12 13" key="1">
    <citation type="submission" date="2018-08" db="EMBL/GenBank/DDBJ databases">
        <title>Wenzhouxiangella salilacus sp. nov., a novel bacterium isolated from a saline lake in Xinjiang Province, China.</title>
        <authorList>
            <person name="Han S."/>
        </authorList>
    </citation>
    <scope>NUCLEOTIDE SEQUENCE [LARGE SCALE GENOMIC DNA]</scope>
    <source>
        <strain evidence="12 13">XDB06</strain>
    </source>
</reference>
<dbReference type="Pfam" id="PF14684">
    <property type="entry name" value="Tricorn_C1"/>
    <property type="match status" value="1"/>
</dbReference>
<evidence type="ECO:0000256" key="7">
    <source>
        <dbReference type="PIRNR" id="PIRNR036421"/>
    </source>
</evidence>
<dbReference type="SMART" id="SM00245">
    <property type="entry name" value="TSPc"/>
    <property type="match status" value="1"/>
</dbReference>
<dbReference type="Gene3D" id="2.30.42.10">
    <property type="match status" value="1"/>
</dbReference>
<evidence type="ECO:0000256" key="4">
    <source>
        <dbReference type="ARBA" id="ARBA00022670"/>
    </source>
</evidence>
<organism evidence="12 13">
    <name type="scientific">Wenzhouxiangella sediminis</name>
    <dbReference type="NCBI Taxonomy" id="1792836"/>
    <lineage>
        <taxon>Bacteria</taxon>
        <taxon>Pseudomonadati</taxon>
        <taxon>Pseudomonadota</taxon>
        <taxon>Gammaproteobacteria</taxon>
        <taxon>Chromatiales</taxon>
        <taxon>Wenzhouxiangellaceae</taxon>
        <taxon>Wenzhouxiangella</taxon>
    </lineage>
</organism>
<dbReference type="Pfam" id="PF03572">
    <property type="entry name" value="Peptidase_S41"/>
    <property type="match status" value="1"/>
</dbReference>
<dbReference type="Gene3D" id="2.130.10.10">
    <property type="entry name" value="YVTN repeat-like/Quinoprotein amine dehydrogenase"/>
    <property type="match status" value="1"/>
</dbReference>
<dbReference type="Pfam" id="PF26550">
    <property type="entry name" value="Tricorn_2nd"/>
    <property type="match status" value="1"/>
</dbReference>
<comment type="subcellular location">
    <subcellularLocation>
        <location evidence="1 7">Cytoplasm</location>
    </subcellularLocation>
</comment>
<dbReference type="EC" id="3.4.21.-" evidence="7"/>
<sequence>MNQIRNPILSKCLIGISLLLLAGASLADTRLLRFPDVHGERVVFSYGGDLWSAPIDGGAAWRLTAHPGLELFPKFSPDGRWIAFTGQYAGDEQVYVMASSGGQPEQLTWYPAVGPLPARWGYDNQVYGWTPDGDSVVFRSQRDAWGSSTARLYTVPRRGGLPEALPMPVSGAGTFTDDGEQVFYSPLFRDFRTWKRYEGGWAQDLWLFDLDAGEARQITEHERTDRDPMWIDGQGYFVSDRDGTLNLYRVDPDSGAVEQLTRHDEFDVRWASADATGRIVYELGGRLRVFDTRDGSDNGLEITVPDDGINRRERVVDVSGQIHSARLSPTGQRVLFEARGNLFNVPVGEGIARNLTDRSSAHDREADWSPDGEHIVFVSDVEGEEELYLVPSDGSQAPRALTSGNETRFYDPRFSPDGEHIAVSDKDGVIYVLPADGDGDLERVARDDGWRNRDYAWSPDGKWLAFSLTEETGLRALHVYSVADGETRRLSEGLFSEYGPAFSPDGDYLYFLADREFAPQISGREWNYATNRTTGIFAFILDEAAANPFSPEDAEEPGVDADGENGNGKGDGNGNGNGKDDDKGKETSIDFDGLSARVIRVPVEAGNYSSLSVAENGILFGEYDAFYYGRAPAVGPRLKLFKFEDEKVVDFATDVAMADPSLDGKQVLVRSGNSWKVYPIAKEGGESEDVNTSGMQARIDPMAEWATIFDEVWRRFRDYFYVANMHGYDWEALRDRYRPLLEHVAHRSDLNYVMGEMIAELNISHAYVSGGDEGLPERPSVALLGARFETDNGRYRVARILEGQNDEPRYRSPLTEAGVDVSEGDYILAINGRPLSAEDNIFRRLTVPSGQALALTVSSRASGGETREVLVEPVSGESNLFYLAWVLDNHRRVTEATDGRVGYLHVPDMGPDGIREFIKWFYGQIRKDGLVIDVRSNGGGNVSQMLIERLSRKPLSLGYSRTMENVSTYPSEAFNGHMAAILDENSASDGDIFPWQFRNAGLGPLIGKKSWGGVTGITSHGPVIDGGSVNVPEFGFLNTEGEWVIEGEGVEPDIEVENDPASVIAGEDPQLERAIEEVMKQIEADPPTFPERPQPPVKID</sequence>
<dbReference type="Proteomes" id="UP000260351">
    <property type="component" value="Unassembled WGS sequence"/>
</dbReference>
<dbReference type="InterPro" id="IPR029414">
    <property type="entry name" value="Tricorn_PDZ"/>
</dbReference>
<dbReference type="InterPro" id="IPR015943">
    <property type="entry name" value="WD40/YVTN_repeat-like_dom_sf"/>
</dbReference>
<feature type="active site" description="Charge relay system" evidence="8">
    <location>
        <position position="765"/>
    </location>
</feature>
<dbReference type="InterPro" id="IPR036034">
    <property type="entry name" value="PDZ_sf"/>
</dbReference>
<dbReference type="EMBL" id="QUZK01000014">
    <property type="protein sequence ID" value="RFF31938.1"/>
    <property type="molecule type" value="Genomic_DNA"/>
</dbReference>
<feature type="active site" description="Nucleophile" evidence="8">
    <location>
        <position position="988"/>
    </location>
</feature>
<feature type="compositionally biased region" description="Pro residues" evidence="10">
    <location>
        <begin position="1087"/>
        <end position="1100"/>
    </location>
</feature>
<evidence type="ECO:0000256" key="6">
    <source>
        <dbReference type="ARBA" id="ARBA00022825"/>
    </source>
</evidence>
<dbReference type="AlphaFoldDB" id="A0A3E1KBE5"/>
<dbReference type="InterPro" id="IPR012393">
    <property type="entry name" value="Tricorn_protease"/>
</dbReference>
<evidence type="ECO:0000256" key="10">
    <source>
        <dbReference type="SAM" id="MobiDB-lite"/>
    </source>
</evidence>
<dbReference type="InterPro" id="IPR028204">
    <property type="entry name" value="Tricorn_C1"/>
</dbReference>
<dbReference type="Gene3D" id="3.30.750.44">
    <property type="match status" value="1"/>
</dbReference>
<keyword evidence="3 7" id="KW-0963">Cytoplasm</keyword>
<dbReference type="RefSeq" id="WP_116649596.1">
    <property type="nucleotide sequence ID" value="NZ_QUZK01000014.1"/>
</dbReference>
<dbReference type="Gene3D" id="3.90.226.10">
    <property type="entry name" value="2-enoyl-CoA Hydratase, Chain A, domain 1"/>
    <property type="match status" value="1"/>
</dbReference>
<feature type="compositionally biased region" description="Acidic residues" evidence="10">
    <location>
        <begin position="552"/>
        <end position="563"/>
    </location>
</feature>
<feature type="domain" description="Tail specific protease" evidence="11">
    <location>
        <begin position="848"/>
        <end position="1057"/>
    </location>
</feature>
<evidence type="ECO:0000256" key="1">
    <source>
        <dbReference type="ARBA" id="ARBA00004496"/>
    </source>
</evidence>
<evidence type="ECO:0000313" key="13">
    <source>
        <dbReference type="Proteomes" id="UP000260351"/>
    </source>
</evidence>
<dbReference type="OrthoDB" id="9758793at2"/>
<dbReference type="SUPFAM" id="SSF50156">
    <property type="entry name" value="PDZ domain-like"/>
    <property type="match status" value="1"/>
</dbReference>
<accession>A0A3E1KBE5</accession>
<feature type="active site" description="Charge relay system" evidence="8">
    <location>
        <position position="1046"/>
    </location>
</feature>
<dbReference type="Pfam" id="PF14685">
    <property type="entry name" value="PDZ_Tricorn"/>
    <property type="match status" value="1"/>
</dbReference>
<dbReference type="InterPro" id="IPR005151">
    <property type="entry name" value="Tail-specific_protease"/>
</dbReference>
<dbReference type="GO" id="GO:0008236">
    <property type="term" value="F:serine-type peptidase activity"/>
    <property type="evidence" value="ECO:0007669"/>
    <property type="project" value="UniProtKB-UniRule"/>
</dbReference>
<dbReference type="GO" id="GO:0005737">
    <property type="term" value="C:cytoplasm"/>
    <property type="evidence" value="ECO:0007669"/>
    <property type="project" value="UniProtKB-SubCell"/>
</dbReference>
<proteinExistence type="inferred from homology"/>
<evidence type="ECO:0000256" key="3">
    <source>
        <dbReference type="ARBA" id="ARBA00022490"/>
    </source>
</evidence>
<keyword evidence="5 7" id="KW-0378">Hydrolase</keyword>
<dbReference type="SUPFAM" id="SSF52096">
    <property type="entry name" value="ClpP/crotonase"/>
    <property type="match status" value="1"/>
</dbReference>
<protein>
    <recommendedName>
        <fullName evidence="7">Tricorn protease homolog</fullName>
        <ecNumber evidence="7">3.4.21.-</ecNumber>
    </recommendedName>
</protein>
<feature type="region of interest" description="Disordered" evidence="10">
    <location>
        <begin position="1081"/>
        <end position="1100"/>
    </location>
</feature>
<evidence type="ECO:0000256" key="2">
    <source>
        <dbReference type="ARBA" id="ARBA00008524"/>
    </source>
</evidence>
<dbReference type="PANTHER" id="PTHR43253:SF1">
    <property type="entry name" value="TRICORN PROTEASE HOMOLOG 2-RELATED"/>
    <property type="match status" value="1"/>
</dbReference>
<keyword evidence="13" id="KW-1185">Reference proteome</keyword>
<feature type="region of interest" description="Disordered" evidence="10">
    <location>
        <begin position="549"/>
        <end position="587"/>
    </location>
</feature>
<keyword evidence="6 7" id="KW-0720">Serine protease</keyword>